<dbReference type="Proteomes" id="UP000053958">
    <property type="component" value="Unassembled WGS sequence"/>
</dbReference>
<evidence type="ECO:0000313" key="3">
    <source>
        <dbReference type="Proteomes" id="UP000053958"/>
    </source>
</evidence>
<sequence>MGMEDPAMNDHVINPGQPTHAAVHDPGDSEQFAAEEMIVVSVDVVKNNALEVGIFMARTIDVYDPSPLPLAIVLVELPKEKTFCSAVGCECEKT</sequence>
<dbReference type="GeneID" id="25315346"/>
<dbReference type="RefSeq" id="XP_013329593.1">
    <property type="nucleotide sequence ID" value="XM_013474139.1"/>
</dbReference>
<evidence type="ECO:0000313" key="2">
    <source>
        <dbReference type="EMBL" id="KKA22981.1"/>
    </source>
</evidence>
<evidence type="ECO:0000256" key="1">
    <source>
        <dbReference type="SAM" id="MobiDB-lite"/>
    </source>
</evidence>
<organism evidence="2 3">
    <name type="scientific">Rasamsonia emersonii (strain ATCC 16479 / CBS 393.64 / IMI 116815)</name>
    <dbReference type="NCBI Taxonomy" id="1408163"/>
    <lineage>
        <taxon>Eukaryota</taxon>
        <taxon>Fungi</taxon>
        <taxon>Dikarya</taxon>
        <taxon>Ascomycota</taxon>
        <taxon>Pezizomycotina</taxon>
        <taxon>Eurotiomycetes</taxon>
        <taxon>Eurotiomycetidae</taxon>
        <taxon>Eurotiales</taxon>
        <taxon>Trichocomaceae</taxon>
        <taxon>Rasamsonia</taxon>
    </lineage>
</organism>
<dbReference type="AlphaFoldDB" id="A0A0F4YYR2"/>
<proteinExistence type="predicted"/>
<gene>
    <name evidence="2" type="ORF">T310_2995</name>
</gene>
<feature type="region of interest" description="Disordered" evidence="1">
    <location>
        <begin position="1"/>
        <end position="28"/>
    </location>
</feature>
<protein>
    <submittedName>
        <fullName evidence="2">Uncharacterized protein</fullName>
    </submittedName>
</protein>
<keyword evidence="3" id="KW-1185">Reference proteome</keyword>
<dbReference type="EMBL" id="LASV01000116">
    <property type="protein sequence ID" value="KKA22981.1"/>
    <property type="molecule type" value="Genomic_DNA"/>
</dbReference>
<name>A0A0F4YYR2_RASE3</name>
<reference evidence="2 3" key="1">
    <citation type="submission" date="2015-04" db="EMBL/GenBank/DDBJ databases">
        <authorList>
            <person name="Heijne W.H."/>
            <person name="Fedorova N.D."/>
            <person name="Nierman W.C."/>
            <person name="Vollebregt A.W."/>
            <person name="Zhao Z."/>
            <person name="Wu L."/>
            <person name="Kumar M."/>
            <person name="Stam H."/>
            <person name="van den Berg M.A."/>
            <person name="Pel H.J."/>
        </authorList>
    </citation>
    <scope>NUCLEOTIDE SEQUENCE [LARGE SCALE GENOMIC DNA]</scope>
    <source>
        <strain evidence="2 3">CBS 393.64</strain>
    </source>
</reference>
<comment type="caution">
    <text evidence="2">The sequence shown here is derived from an EMBL/GenBank/DDBJ whole genome shotgun (WGS) entry which is preliminary data.</text>
</comment>
<accession>A0A0F4YYR2</accession>